<accession>A0ABS7BQN6</accession>
<name>A0ABS7BQN6_9SPHN</name>
<dbReference type="EMBL" id="JAHXZN010000005">
    <property type="protein sequence ID" value="MBW6531925.1"/>
    <property type="molecule type" value="Genomic_DNA"/>
</dbReference>
<proteinExistence type="predicted"/>
<evidence type="ECO:0008006" key="3">
    <source>
        <dbReference type="Google" id="ProtNLM"/>
    </source>
</evidence>
<sequence>MTGADIIGALLLADAGVIAKVPAKHIKAGRLADGSGLPSLLVRVVSLIDRQPLRRAGWERSTARVSVTVRAKSYREQNAVIAAVRKMPRGAVGTVGAAENVVVLTAGLGPDVNGPGDTFEQTQDFRVSFDALL</sequence>
<gene>
    <name evidence="1" type="ORF">KZ820_14380</name>
</gene>
<protein>
    <recommendedName>
        <fullName evidence="3">DUF3168 domain-containing protein</fullName>
    </recommendedName>
</protein>
<reference evidence="1 2" key="1">
    <citation type="submission" date="2021-07" db="EMBL/GenBank/DDBJ databases">
        <title>Sphingomonas sp.</title>
        <authorList>
            <person name="Feng G."/>
            <person name="Li J."/>
            <person name="Pan M."/>
        </authorList>
    </citation>
    <scope>NUCLEOTIDE SEQUENCE [LARGE SCALE GENOMIC DNA]</scope>
    <source>
        <strain evidence="1 2">RRHST34</strain>
    </source>
</reference>
<keyword evidence="2" id="KW-1185">Reference proteome</keyword>
<dbReference type="Proteomes" id="UP000759103">
    <property type="component" value="Unassembled WGS sequence"/>
</dbReference>
<comment type="caution">
    <text evidence="1">The sequence shown here is derived from an EMBL/GenBank/DDBJ whole genome shotgun (WGS) entry which is preliminary data.</text>
</comment>
<evidence type="ECO:0000313" key="2">
    <source>
        <dbReference type="Proteomes" id="UP000759103"/>
    </source>
</evidence>
<dbReference type="RefSeq" id="WP_219749306.1">
    <property type="nucleotide sequence ID" value="NZ_JAHXZN010000005.1"/>
</dbReference>
<organism evidence="1 2">
    <name type="scientific">Sphingomonas citri</name>
    <dbReference type="NCBI Taxonomy" id="2862499"/>
    <lineage>
        <taxon>Bacteria</taxon>
        <taxon>Pseudomonadati</taxon>
        <taxon>Pseudomonadota</taxon>
        <taxon>Alphaproteobacteria</taxon>
        <taxon>Sphingomonadales</taxon>
        <taxon>Sphingomonadaceae</taxon>
        <taxon>Sphingomonas</taxon>
    </lineage>
</organism>
<evidence type="ECO:0000313" key="1">
    <source>
        <dbReference type="EMBL" id="MBW6531925.1"/>
    </source>
</evidence>